<dbReference type="Proteomes" id="UP000325315">
    <property type="component" value="Unassembled WGS sequence"/>
</dbReference>
<evidence type="ECO:0000313" key="2">
    <source>
        <dbReference type="Proteomes" id="UP000325315"/>
    </source>
</evidence>
<dbReference type="SUPFAM" id="SSF56672">
    <property type="entry name" value="DNA/RNA polymerases"/>
    <property type="match status" value="1"/>
</dbReference>
<dbReference type="AlphaFoldDB" id="A0A5B6VAQ3"/>
<name>A0A5B6VAQ3_9ROSI</name>
<keyword evidence="1" id="KW-0808">Transferase</keyword>
<keyword evidence="2" id="KW-1185">Reference proteome</keyword>
<evidence type="ECO:0000313" key="1">
    <source>
        <dbReference type="EMBL" id="KAA3466219.1"/>
    </source>
</evidence>
<proteinExistence type="predicted"/>
<dbReference type="Gene3D" id="3.10.10.10">
    <property type="entry name" value="HIV Type 1 Reverse Transcriptase, subunit A, domain 1"/>
    <property type="match status" value="1"/>
</dbReference>
<keyword evidence="1" id="KW-0695">RNA-directed DNA polymerase</keyword>
<organism evidence="1 2">
    <name type="scientific">Gossypium australe</name>
    <dbReference type="NCBI Taxonomy" id="47621"/>
    <lineage>
        <taxon>Eukaryota</taxon>
        <taxon>Viridiplantae</taxon>
        <taxon>Streptophyta</taxon>
        <taxon>Embryophyta</taxon>
        <taxon>Tracheophyta</taxon>
        <taxon>Spermatophyta</taxon>
        <taxon>Magnoliopsida</taxon>
        <taxon>eudicotyledons</taxon>
        <taxon>Gunneridae</taxon>
        <taxon>Pentapetalae</taxon>
        <taxon>rosids</taxon>
        <taxon>malvids</taxon>
        <taxon>Malvales</taxon>
        <taxon>Malvaceae</taxon>
        <taxon>Malvoideae</taxon>
        <taxon>Gossypium</taxon>
    </lineage>
</organism>
<dbReference type="PANTHER" id="PTHR24559">
    <property type="entry name" value="TRANSPOSON TY3-I GAG-POL POLYPROTEIN"/>
    <property type="match status" value="1"/>
</dbReference>
<reference evidence="1" key="1">
    <citation type="submission" date="2019-08" db="EMBL/GenBank/DDBJ databases">
        <authorList>
            <person name="Liu F."/>
        </authorList>
    </citation>
    <scope>NUCLEOTIDE SEQUENCE [LARGE SCALE GENOMIC DNA]</scope>
    <source>
        <strain evidence="1">PA1801</strain>
        <tissue evidence="1">Leaf</tissue>
    </source>
</reference>
<sequence length="119" mass="13834">MKKVVRKEVIKWLDVGIIYLISDSSWVSPVQYVSKKSGITIVENKHGYSGYNQIVVALENQHKTTFIFLYSTFAFREMPFSLCNAPATFQRCMMTIFTDIVENFVKELKRCEETNHVLN</sequence>
<protein>
    <submittedName>
        <fullName evidence="1">RNA-directed DNA polymerase-like protein</fullName>
    </submittedName>
</protein>
<keyword evidence="1" id="KW-0548">Nucleotidyltransferase</keyword>
<accession>A0A5B6VAQ3</accession>
<comment type="caution">
    <text evidence="1">The sequence shown here is derived from an EMBL/GenBank/DDBJ whole genome shotgun (WGS) entry which is preliminary data.</text>
</comment>
<dbReference type="InterPro" id="IPR053134">
    <property type="entry name" value="RNA-dir_DNA_polymerase"/>
</dbReference>
<dbReference type="OrthoDB" id="1689949at2759"/>
<gene>
    <name evidence="1" type="ORF">EPI10_001330</name>
</gene>
<dbReference type="EMBL" id="SMMG02000007">
    <property type="protein sequence ID" value="KAA3466219.1"/>
    <property type="molecule type" value="Genomic_DNA"/>
</dbReference>
<dbReference type="PANTHER" id="PTHR24559:SF429">
    <property type="entry name" value="RNA-DIRECTED DNA POLYMERASE HOMOLOG"/>
    <property type="match status" value="1"/>
</dbReference>
<dbReference type="GO" id="GO:0003964">
    <property type="term" value="F:RNA-directed DNA polymerase activity"/>
    <property type="evidence" value="ECO:0007669"/>
    <property type="project" value="UniProtKB-KW"/>
</dbReference>
<dbReference type="InterPro" id="IPR043502">
    <property type="entry name" value="DNA/RNA_pol_sf"/>
</dbReference>